<feature type="compositionally biased region" description="Polar residues" evidence="1">
    <location>
        <begin position="58"/>
        <end position="84"/>
    </location>
</feature>
<sequence length="346" mass="38089">MSTQETAQESALEEPAMAEGSGHLLPAFQPTVDVDRTAEASTQQIQRSTQADLEELMSATTPTPIQPSDQHAQTDIPQTPSPTDDATKRCISARIKRRNVVEQTLFELFQPLVNDDKAFLEEMDRVRKMVEKESGISVIYIVDETTRRKAETNPKLVMIVKLCQELDVHMALPEAIDEDDDDVATLEVIRCPVCRFAAPPTAVYPVPLDRAGEPYDPRPVPGAFDPFMLAACEQEAADEQEEQTRLEEELKTALQQQQQQEEEEETVGAVDAADADDDEDHAHDHDHDDHGPFVADCIVAYDALTDSCTVRWLAVGGGTLVTQELMPGLVAAARVVAGGESWILAE</sequence>
<name>A0A5N5D558_9PEZI</name>
<comment type="caution">
    <text evidence="2">The sequence shown here is derived from an EMBL/GenBank/DDBJ whole genome shotgun (WGS) entry which is preliminary data.</text>
</comment>
<evidence type="ECO:0000313" key="3">
    <source>
        <dbReference type="Proteomes" id="UP000325902"/>
    </source>
</evidence>
<reference evidence="2 3" key="1">
    <citation type="journal article" date="2019" name="Sci. Rep.">
        <title>A multi-omics analysis of the grapevine pathogen Lasiodiplodia theobromae reveals that temperature affects the expression of virulence- and pathogenicity-related genes.</title>
        <authorList>
            <person name="Felix C."/>
            <person name="Meneses R."/>
            <person name="Goncalves M.F.M."/>
            <person name="Tilleman L."/>
            <person name="Duarte A.S."/>
            <person name="Jorrin-Novo J.V."/>
            <person name="Van de Peer Y."/>
            <person name="Deforce D."/>
            <person name="Van Nieuwerburgh F."/>
            <person name="Esteves A.C."/>
            <person name="Alves A."/>
        </authorList>
    </citation>
    <scope>NUCLEOTIDE SEQUENCE [LARGE SCALE GENOMIC DNA]</scope>
    <source>
        <strain evidence="2 3">LA-SOL3</strain>
    </source>
</reference>
<feature type="compositionally biased region" description="Basic and acidic residues" evidence="1">
    <location>
        <begin position="242"/>
        <end position="251"/>
    </location>
</feature>
<dbReference type="EMBL" id="VCHE01000072">
    <property type="protein sequence ID" value="KAB2572741.1"/>
    <property type="molecule type" value="Genomic_DNA"/>
</dbReference>
<dbReference type="Proteomes" id="UP000325902">
    <property type="component" value="Unassembled WGS sequence"/>
</dbReference>
<dbReference type="AlphaFoldDB" id="A0A5N5D558"/>
<organism evidence="2 3">
    <name type="scientific">Lasiodiplodia theobromae</name>
    <dbReference type="NCBI Taxonomy" id="45133"/>
    <lineage>
        <taxon>Eukaryota</taxon>
        <taxon>Fungi</taxon>
        <taxon>Dikarya</taxon>
        <taxon>Ascomycota</taxon>
        <taxon>Pezizomycotina</taxon>
        <taxon>Dothideomycetes</taxon>
        <taxon>Dothideomycetes incertae sedis</taxon>
        <taxon>Botryosphaeriales</taxon>
        <taxon>Botryosphaeriaceae</taxon>
        <taxon>Lasiodiplodia</taxon>
    </lineage>
</organism>
<feature type="compositionally biased region" description="Polar residues" evidence="1">
    <location>
        <begin position="39"/>
        <end position="51"/>
    </location>
</feature>
<keyword evidence="3" id="KW-1185">Reference proteome</keyword>
<accession>A0A5N5D558</accession>
<protein>
    <submittedName>
        <fullName evidence="2">Uncharacterized protein</fullName>
    </submittedName>
</protein>
<proteinExistence type="predicted"/>
<evidence type="ECO:0000256" key="1">
    <source>
        <dbReference type="SAM" id="MobiDB-lite"/>
    </source>
</evidence>
<evidence type="ECO:0000313" key="2">
    <source>
        <dbReference type="EMBL" id="KAB2572741.1"/>
    </source>
</evidence>
<feature type="region of interest" description="Disordered" evidence="1">
    <location>
        <begin position="235"/>
        <end position="270"/>
    </location>
</feature>
<feature type="region of interest" description="Disordered" evidence="1">
    <location>
        <begin position="1"/>
        <end position="87"/>
    </location>
</feature>
<gene>
    <name evidence="2" type="ORF">DBV05_g8604</name>
</gene>